<evidence type="ECO:0000313" key="3">
    <source>
        <dbReference type="EMBL" id="MFC4672608.1"/>
    </source>
</evidence>
<dbReference type="Proteomes" id="UP001596023">
    <property type="component" value="Unassembled WGS sequence"/>
</dbReference>
<protein>
    <recommendedName>
        <fullName evidence="5">Galactose oxidase</fullName>
    </recommendedName>
</protein>
<sequence length="849" mass="98196">MKIRIIVFCIFISLFAPAVFSQEPQYGLKFNSNTYEPEMRTGLNLSPDDYLSFSDGFSMAFNAKFHFKDIHNYGYIFRIINEKGNSIDLIMGDINVVFSMLSGDIVCSNTLAEVDMIPEQWMPIRLNIDIGNEELEIKIGKYVKKWNTPEIRKFCDVKIMFGKTDYLKKQAIDVPDMTIKDLEIRDMSKKLQYSWKLSKHTSGGVYDDVKYYFAKCENPNWVLDYNGTWEKRITFTTGISPYLTYDFDKNIVTVADQRSFYIFTVKDNLFEKHTVNKKLSYKMSSNQMIYNPLDSGFYAYNLIKEDSAKEFVRFNLDKREWGATTVHEHTTDYRHHNRYFSPKYNRLYIFGGYGHLKYKGGVFIYDVKDKTWSKTVLKGDSIAPRYLGGMGEIDEDHLLLFGGYGSETGDQALQPQFYYDSYIINLKTMEAKKIWTLENPLENFVVSNSLVVDSKNKCFYALGFPSMKYNSHISLYKFSLEKPEYEIMADQIPIKFKDVFSYVDLFYDVSDKKLIAATVSPIADTTSNISIYSLAFPPLKNSDLYQSETKETNISLFILPLLFFIFLLSALYFVWRKRKNINTEQHQILDEKTEFPVPHTGVNMVRILPKKSIILFGGFQVVDKQGIDITSDFKPLLKNLFLLIFLHTIKNGKGISFTRLKDILWFDKSEESANNNRGVALSKIRQILDNVGVISFNKKGIYWSVEFGDDVYCDYYEALILMEKIKGNDVTISDIKRLLSIVSAGELLPNLQTEWIDAFKSDFSNELVDLILQLIRQKNIVFSDSLLIEMANALFIHDPLNEDALKLKCSVSVKMGKNGLARNAYNAFVKEYAVLFGTEYKYSFEQVIS</sequence>
<dbReference type="InterPro" id="IPR011043">
    <property type="entry name" value="Gal_Oxase/kelch_b-propeller"/>
</dbReference>
<evidence type="ECO:0008006" key="5">
    <source>
        <dbReference type="Google" id="ProtNLM"/>
    </source>
</evidence>
<keyword evidence="1" id="KW-0812">Transmembrane</keyword>
<evidence type="ECO:0000256" key="1">
    <source>
        <dbReference type="SAM" id="Phobius"/>
    </source>
</evidence>
<dbReference type="Pfam" id="PF24681">
    <property type="entry name" value="Kelch_KLHDC2_KLHL20_DRC7"/>
    <property type="match status" value="1"/>
</dbReference>
<keyword evidence="1" id="KW-1133">Transmembrane helix</keyword>
<dbReference type="InterPro" id="IPR015915">
    <property type="entry name" value="Kelch-typ_b-propeller"/>
</dbReference>
<proteinExistence type="predicted"/>
<dbReference type="RefSeq" id="WP_379993797.1">
    <property type="nucleotide sequence ID" value="NZ_JBHSGN010000015.1"/>
</dbReference>
<feature type="signal peptide" evidence="2">
    <location>
        <begin position="1"/>
        <end position="21"/>
    </location>
</feature>
<gene>
    <name evidence="3" type="ORF">ACFO6W_02765</name>
</gene>
<accession>A0ABV9KRL9</accession>
<reference evidence="4" key="1">
    <citation type="journal article" date="2019" name="Int. J. Syst. Evol. Microbiol.">
        <title>The Global Catalogue of Microorganisms (GCM) 10K type strain sequencing project: providing services to taxonomists for standard genome sequencing and annotation.</title>
        <authorList>
            <consortium name="The Broad Institute Genomics Platform"/>
            <consortium name="The Broad Institute Genome Sequencing Center for Infectious Disease"/>
            <person name="Wu L."/>
            <person name="Ma J."/>
        </authorList>
    </citation>
    <scope>NUCLEOTIDE SEQUENCE [LARGE SCALE GENOMIC DNA]</scope>
    <source>
        <strain evidence="4">CCUG 66188</strain>
    </source>
</reference>
<dbReference type="PANTHER" id="PTHR35807:SF1">
    <property type="entry name" value="TRANSCRIPTIONAL REGULATOR REDD"/>
    <property type="match status" value="1"/>
</dbReference>
<dbReference type="EMBL" id="JBHSGN010000015">
    <property type="protein sequence ID" value="MFC4672608.1"/>
    <property type="molecule type" value="Genomic_DNA"/>
</dbReference>
<evidence type="ECO:0000313" key="4">
    <source>
        <dbReference type="Proteomes" id="UP001596023"/>
    </source>
</evidence>
<dbReference type="SUPFAM" id="SSF50965">
    <property type="entry name" value="Galactose oxidase, central domain"/>
    <property type="match status" value="1"/>
</dbReference>
<dbReference type="InterPro" id="IPR051677">
    <property type="entry name" value="AfsR-DnrI-RedD_regulator"/>
</dbReference>
<feature type="chain" id="PRO_5045967086" description="Galactose oxidase" evidence="2">
    <location>
        <begin position="22"/>
        <end position="849"/>
    </location>
</feature>
<dbReference type="Gene3D" id="2.120.10.80">
    <property type="entry name" value="Kelch-type beta propeller"/>
    <property type="match status" value="1"/>
</dbReference>
<keyword evidence="1" id="KW-0472">Membrane</keyword>
<keyword evidence="4" id="KW-1185">Reference proteome</keyword>
<dbReference type="PANTHER" id="PTHR35807">
    <property type="entry name" value="TRANSCRIPTIONAL REGULATOR REDD-RELATED"/>
    <property type="match status" value="1"/>
</dbReference>
<comment type="caution">
    <text evidence="3">The sequence shown here is derived from an EMBL/GenBank/DDBJ whole genome shotgun (WGS) entry which is preliminary data.</text>
</comment>
<keyword evidence="2" id="KW-0732">Signal</keyword>
<feature type="transmembrane region" description="Helical" evidence="1">
    <location>
        <begin position="554"/>
        <end position="575"/>
    </location>
</feature>
<organism evidence="3 4">
    <name type="scientific">Dysgonomonas termitidis</name>
    <dbReference type="NCBI Taxonomy" id="1516126"/>
    <lineage>
        <taxon>Bacteria</taxon>
        <taxon>Pseudomonadati</taxon>
        <taxon>Bacteroidota</taxon>
        <taxon>Bacteroidia</taxon>
        <taxon>Bacteroidales</taxon>
        <taxon>Dysgonomonadaceae</taxon>
        <taxon>Dysgonomonas</taxon>
    </lineage>
</organism>
<evidence type="ECO:0000256" key="2">
    <source>
        <dbReference type="SAM" id="SignalP"/>
    </source>
</evidence>
<name>A0ABV9KRL9_9BACT</name>